<evidence type="ECO:0000259" key="3">
    <source>
        <dbReference type="Pfam" id="PF06414"/>
    </source>
</evidence>
<dbReference type="InterPro" id="IPR010488">
    <property type="entry name" value="Zeta_toxin_domain"/>
</dbReference>
<sequence>MKNLYIFAGVNGAGKSTFYVNQLENDSFYGARINPDELVREFGDWRNLADQNRAAKLALKLRNSYLERGVDFNVETTLSGNGIVNFIKKAIKMGYEITLFYVGLSSVALSKQRVQIRVKKNGHSIDEAVLERRYEQSFKNLARILPLCKNAYIYDNSQEIDDEKEQKFSNLRLFAIKKDEQIRLTDEAKNSWLDKALR</sequence>
<dbReference type="GO" id="GO:0005524">
    <property type="term" value="F:ATP binding"/>
    <property type="evidence" value="ECO:0007669"/>
    <property type="project" value="UniProtKB-KW"/>
</dbReference>
<dbReference type="RefSeq" id="WP_171993205.1">
    <property type="nucleotide sequence ID" value="NZ_CP012542.1"/>
</dbReference>
<dbReference type="Proteomes" id="UP000503264">
    <property type="component" value="Chromosome"/>
</dbReference>
<dbReference type="Pfam" id="PF06414">
    <property type="entry name" value="Zeta_toxin"/>
    <property type="match status" value="1"/>
</dbReference>
<dbReference type="GO" id="GO:0016301">
    <property type="term" value="F:kinase activity"/>
    <property type="evidence" value="ECO:0007669"/>
    <property type="project" value="InterPro"/>
</dbReference>
<dbReference type="PANTHER" id="PTHR39206">
    <property type="entry name" value="SLL8004 PROTEIN"/>
    <property type="match status" value="1"/>
</dbReference>
<feature type="domain" description="Zeta toxin" evidence="3">
    <location>
        <begin position="3"/>
        <end position="161"/>
    </location>
</feature>
<gene>
    <name evidence="4" type="ORF">CMUC_0032</name>
</gene>
<accession>A0A6G5QDX5</accession>
<proteinExistence type="predicted"/>
<protein>
    <submittedName>
        <fullName evidence="4">ATPase, AAA family</fullName>
    </submittedName>
</protein>
<keyword evidence="1" id="KW-0547">Nucleotide-binding</keyword>
<dbReference type="SUPFAM" id="SSF52540">
    <property type="entry name" value="P-loop containing nucleoside triphosphate hydrolases"/>
    <property type="match status" value="1"/>
</dbReference>
<dbReference type="AlphaFoldDB" id="A0A6G5QDX5"/>
<evidence type="ECO:0000256" key="2">
    <source>
        <dbReference type="ARBA" id="ARBA00022840"/>
    </source>
</evidence>
<keyword evidence="5" id="KW-1185">Reference proteome</keyword>
<keyword evidence="2" id="KW-0067">ATP-binding</keyword>
<evidence type="ECO:0000313" key="4">
    <source>
        <dbReference type="EMBL" id="QCD43858.1"/>
    </source>
</evidence>
<dbReference type="InterPro" id="IPR027417">
    <property type="entry name" value="P-loop_NTPase"/>
</dbReference>
<evidence type="ECO:0000256" key="1">
    <source>
        <dbReference type="ARBA" id="ARBA00022741"/>
    </source>
</evidence>
<reference evidence="4 5" key="1">
    <citation type="submission" date="2016-07" db="EMBL/GenBank/DDBJ databases">
        <title>Comparative genomics of the Campylobacter concisus group.</title>
        <authorList>
            <person name="Miller W.G."/>
            <person name="Yee E."/>
            <person name="Chapman M.H."/>
            <person name="Huynh S."/>
            <person name="Bono J.L."/>
            <person name="On S.L.W."/>
            <person name="StLeger J."/>
            <person name="Foster G."/>
            <person name="Parker C.T."/>
        </authorList>
    </citation>
    <scope>NUCLEOTIDE SEQUENCE [LARGE SCALE GENOMIC DNA]</scope>
    <source>
        <strain evidence="4 5">CCUG 21559</strain>
    </source>
</reference>
<dbReference type="EMBL" id="CP012542">
    <property type="protein sequence ID" value="QCD43858.1"/>
    <property type="molecule type" value="Genomic_DNA"/>
</dbReference>
<dbReference type="PANTHER" id="PTHR39206:SF1">
    <property type="entry name" value="SLL8004 PROTEIN"/>
    <property type="match status" value="1"/>
</dbReference>
<evidence type="ECO:0000313" key="5">
    <source>
        <dbReference type="Proteomes" id="UP000503264"/>
    </source>
</evidence>
<dbReference type="Gene3D" id="3.40.50.300">
    <property type="entry name" value="P-loop containing nucleotide triphosphate hydrolases"/>
    <property type="match status" value="1"/>
</dbReference>
<organism evidence="4 5">
    <name type="scientific">Campylobacter mucosalis CCUG 21559</name>
    <dbReference type="NCBI Taxonomy" id="1032067"/>
    <lineage>
        <taxon>Bacteria</taxon>
        <taxon>Pseudomonadati</taxon>
        <taxon>Campylobacterota</taxon>
        <taxon>Epsilonproteobacteria</taxon>
        <taxon>Campylobacterales</taxon>
        <taxon>Campylobacteraceae</taxon>
        <taxon>Campylobacter</taxon>
    </lineage>
</organism>
<name>A0A6G5QDX5_9BACT</name>